<reference evidence="2 3" key="1">
    <citation type="submission" date="2019-01" db="EMBL/GenBank/DDBJ databases">
        <title>Draft genome sequence of Psathyrella aberdarensis IHI B618.</title>
        <authorList>
            <person name="Buettner E."/>
            <person name="Kellner H."/>
        </authorList>
    </citation>
    <scope>NUCLEOTIDE SEQUENCE [LARGE SCALE GENOMIC DNA]</scope>
    <source>
        <strain evidence="2 3">IHI B618</strain>
    </source>
</reference>
<gene>
    <name evidence="2" type="ORF">EST38_g14041</name>
</gene>
<evidence type="ECO:0000313" key="2">
    <source>
        <dbReference type="EMBL" id="RXW11814.1"/>
    </source>
</evidence>
<feature type="compositionally biased region" description="Polar residues" evidence="1">
    <location>
        <begin position="443"/>
        <end position="457"/>
    </location>
</feature>
<dbReference type="Proteomes" id="UP000290288">
    <property type="component" value="Unassembled WGS sequence"/>
</dbReference>
<sequence length="741" mass="81337">MEPLMARRWASDPQWDWLVEQLPEYLEATRLGRKKEFFEKHTRLFIEKFSLTASEEAVRALGLEAATQATWDLYSSRIENWFPNNTRANSTAGSGGKRGTLEGKKKLPQHWQVYQSLYWDKGLEERANAECVRREGKGLTDIRDSQKRFAVRNRIVVDMYKAESEEVRRNVDLVREGHRSSPLTNDDIVKNLGKLPRTLKKVGATISTSTEWSGVMVFGGPHPSYGGKNYTVVRCVGTTKNGQTFDEFLGSEEYGKWVGQLDTFFNACYDGNDSAERSTNGTSAMDQSPRNEGGEGSSNDTAAPSITQRGPPVKSEYEKTREINIARNKVVLGILNRTIGSGDETEILVEELKKVGIVLNAEELKSTLEKIKSLCSLSKPAAQTTSGSTSSSQSATSNAQPTPTDHNVKTEGKGAEAGTLPKDTPVDPPAHANSKNVDVAGETSVSALPTTPPTSKTIDIASEASVPASSAIPPNRSDDAMDVDQLQNPPPATTPVDKGSQQGGDIQGNGSSKDAASEPRTIPRDVDHPSEPAQPFDIDIMASVPTFLKATWKYLVSTSETEAWRSLISFYAQFEAQSSDAKRMNTNGRPKQVQAWMKSHNKTTPQPLDLAVYSPQTLGWWKINQPEWRTVNVDGISPINFCREVPNDADWSSLARGGSAGIYTVVMALSWWVRNTGSSWSKDLSAIVDDVTWVLRTLVQNGSVKESQATSTSPGKRAQHDDNSAPTRSSGRPVKRPRRDL</sequence>
<feature type="compositionally biased region" description="Polar residues" evidence="1">
    <location>
        <begin position="297"/>
        <end position="308"/>
    </location>
</feature>
<evidence type="ECO:0000313" key="3">
    <source>
        <dbReference type="Proteomes" id="UP000290288"/>
    </source>
</evidence>
<proteinExistence type="predicted"/>
<dbReference type="EMBL" id="SDEE01001583">
    <property type="protein sequence ID" value="RXW11814.1"/>
    <property type="molecule type" value="Genomic_DNA"/>
</dbReference>
<dbReference type="STRING" id="2316362.A0A4Q2D0R1"/>
<feature type="compositionally biased region" description="Polar residues" evidence="1">
    <location>
        <begin position="277"/>
        <end position="290"/>
    </location>
</feature>
<comment type="caution">
    <text evidence="2">The sequence shown here is derived from an EMBL/GenBank/DDBJ whole genome shotgun (WGS) entry which is preliminary data.</text>
</comment>
<dbReference type="OrthoDB" id="2803783at2759"/>
<dbReference type="AlphaFoldDB" id="A0A4Q2D0R1"/>
<feature type="region of interest" description="Disordered" evidence="1">
    <location>
        <begin position="704"/>
        <end position="741"/>
    </location>
</feature>
<accession>A0A4Q2D0R1</accession>
<protein>
    <submittedName>
        <fullName evidence="2">Uncharacterized protein</fullName>
    </submittedName>
</protein>
<name>A0A4Q2D0R1_9AGAR</name>
<feature type="compositionally biased region" description="Polar residues" evidence="1">
    <location>
        <begin position="704"/>
        <end position="714"/>
    </location>
</feature>
<feature type="region of interest" description="Disordered" evidence="1">
    <location>
        <begin position="276"/>
        <end position="319"/>
    </location>
</feature>
<feature type="region of interest" description="Disordered" evidence="1">
    <location>
        <begin position="381"/>
        <end position="535"/>
    </location>
</feature>
<organism evidence="2 3">
    <name type="scientific">Candolleomyces aberdarensis</name>
    <dbReference type="NCBI Taxonomy" id="2316362"/>
    <lineage>
        <taxon>Eukaryota</taxon>
        <taxon>Fungi</taxon>
        <taxon>Dikarya</taxon>
        <taxon>Basidiomycota</taxon>
        <taxon>Agaricomycotina</taxon>
        <taxon>Agaricomycetes</taxon>
        <taxon>Agaricomycetidae</taxon>
        <taxon>Agaricales</taxon>
        <taxon>Agaricineae</taxon>
        <taxon>Psathyrellaceae</taxon>
        <taxon>Candolleomyces</taxon>
    </lineage>
</organism>
<feature type="compositionally biased region" description="Low complexity" evidence="1">
    <location>
        <begin position="381"/>
        <end position="400"/>
    </location>
</feature>
<feature type="compositionally biased region" description="Basic and acidic residues" evidence="1">
    <location>
        <begin position="515"/>
        <end position="530"/>
    </location>
</feature>
<keyword evidence="3" id="KW-1185">Reference proteome</keyword>
<evidence type="ECO:0000256" key="1">
    <source>
        <dbReference type="SAM" id="MobiDB-lite"/>
    </source>
</evidence>